<feature type="region of interest" description="Disordered" evidence="1">
    <location>
        <begin position="247"/>
        <end position="301"/>
    </location>
</feature>
<evidence type="ECO:0000313" key="2">
    <source>
        <dbReference type="EMBL" id="KAK4447980.1"/>
    </source>
</evidence>
<gene>
    <name evidence="2" type="ORF">QBC34DRAFT_495794</name>
</gene>
<feature type="compositionally biased region" description="Acidic residues" evidence="1">
    <location>
        <begin position="279"/>
        <end position="291"/>
    </location>
</feature>
<feature type="region of interest" description="Disordered" evidence="1">
    <location>
        <begin position="164"/>
        <end position="230"/>
    </location>
</feature>
<feature type="compositionally biased region" description="Polar residues" evidence="1">
    <location>
        <begin position="195"/>
        <end position="208"/>
    </location>
</feature>
<feature type="compositionally biased region" description="Basic residues" evidence="1">
    <location>
        <begin position="83"/>
        <end position="92"/>
    </location>
</feature>
<reference evidence="2" key="2">
    <citation type="submission" date="2023-05" db="EMBL/GenBank/DDBJ databases">
        <authorList>
            <consortium name="Lawrence Berkeley National Laboratory"/>
            <person name="Steindorff A."/>
            <person name="Hensen N."/>
            <person name="Bonometti L."/>
            <person name="Westerberg I."/>
            <person name="Brannstrom I.O."/>
            <person name="Guillou S."/>
            <person name="Cros-Aarteil S."/>
            <person name="Calhoun S."/>
            <person name="Haridas S."/>
            <person name="Kuo A."/>
            <person name="Mondo S."/>
            <person name="Pangilinan J."/>
            <person name="Riley R."/>
            <person name="Labutti K."/>
            <person name="Andreopoulos B."/>
            <person name="Lipzen A."/>
            <person name="Chen C."/>
            <person name="Yanf M."/>
            <person name="Daum C."/>
            <person name="Ng V."/>
            <person name="Clum A."/>
            <person name="Ohm R."/>
            <person name="Martin F."/>
            <person name="Silar P."/>
            <person name="Natvig D."/>
            <person name="Lalanne C."/>
            <person name="Gautier V."/>
            <person name="Ament-Velasquez S.L."/>
            <person name="Kruys A."/>
            <person name="Hutchinson M.I."/>
            <person name="Powell A.J."/>
            <person name="Barry K."/>
            <person name="Miller A.N."/>
            <person name="Grigoriev I.V."/>
            <person name="Debuchy R."/>
            <person name="Gladieux P."/>
            <person name="Thoren M.H."/>
            <person name="Johannesson H."/>
        </authorList>
    </citation>
    <scope>NUCLEOTIDE SEQUENCE</scope>
    <source>
        <strain evidence="2">PSN243</strain>
    </source>
</reference>
<evidence type="ECO:0000313" key="3">
    <source>
        <dbReference type="Proteomes" id="UP001321760"/>
    </source>
</evidence>
<reference evidence="2" key="1">
    <citation type="journal article" date="2023" name="Mol. Phylogenet. Evol.">
        <title>Genome-scale phylogeny and comparative genomics of the fungal order Sordariales.</title>
        <authorList>
            <person name="Hensen N."/>
            <person name="Bonometti L."/>
            <person name="Westerberg I."/>
            <person name="Brannstrom I.O."/>
            <person name="Guillou S."/>
            <person name="Cros-Aarteil S."/>
            <person name="Calhoun S."/>
            <person name="Haridas S."/>
            <person name="Kuo A."/>
            <person name="Mondo S."/>
            <person name="Pangilinan J."/>
            <person name="Riley R."/>
            <person name="LaButti K."/>
            <person name="Andreopoulos B."/>
            <person name="Lipzen A."/>
            <person name="Chen C."/>
            <person name="Yan M."/>
            <person name="Daum C."/>
            <person name="Ng V."/>
            <person name="Clum A."/>
            <person name="Steindorff A."/>
            <person name="Ohm R.A."/>
            <person name="Martin F."/>
            <person name="Silar P."/>
            <person name="Natvig D.O."/>
            <person name="Lalanne C."/>
            <person name="Gautier V."/>
            <person name="Ament-Velasquez S.L."/>
            <person name="Kruys A."/>
            <person name="Hutchinson M.I."/>
            <person name="Powell A.J."/>
            <person name="Barry K."/>
            <person name="Miller A.N."/>
            <person name="Grigoriev I.V."/>
            <person name="Debuchy R."/>
            <person name="Gladieux P."/>
            <person name="Hiltunen Thoren M."/>
            <person name="Johannesson H."/>
        </authorList>
    </citation>
    <scope>NUCLEOTIDE SEQUENCE</scope>
    <source>
        <strain evidence="2">PSN243</strain>
    </source>
</reference>
<organism evidence="2 3">
    <name type="scientific">Podospora aff. communis PSN243</name>
    <dbReference type="NCBI Taxonomy" id="3040156"/>
    <lineage>
        <taxon>Eukaryota</taxon>
        <taxon>Fungi</taxon>
        <taxon>Dikarya</taxon>
        <taxon>Ascomycota</taxon>
        <taxon>Pezizomycotina</taxon>
        <taxon>Sordariomycetes</taxon>
        <taxon>Sordariomycetidae</taxon>
        <taxon>Sordariales</taxon>
        <taxon>Podosporaceae</taxon>
        <taxon>Podospora</taxon>
    </lineage>
</organism>
<proteinExistence type="predicted"/>
<feature type="region of interest" description="Disordered" evidence="1">
    <location>
        <begin position="369"/>
        <end position="393"/>
    </location>
</feature>
<feature type="region of interest" description="Disordered" evidence="1">
    <location>
        <begin position="73"/>
        <end position="103"/>
    </location>
</feature>
<accession>A0AAV9GKL6</accession>
<evidence type="ECO:0000256" key="1">
    <source>
        <dbReference type="SAM" id="MobiDB-lite"/>
    </source>
</evidence>
<name>A0AAV9GKL6_9PEZI</name>
<dbReference type="AlphaFoldDB" id="A0AAV9GKL6"/>
<sequence length="406" mass="46035">MEQASEFRRPARNHSAHDKSSSLWQRLLPLLPFIALASPSTRRPSLNPPTPLQQHRYPAPISIPFAMRFLKRRNKSSTSSSRVPRRLQKRYRPLPQDDESDTASQLLRMGIGLVWSSRKRSATVGPTRYRTPTPHPDRSRRHTTGVSTEKEYRIPPIPSVFGLFEQDWSRPRTPPIPSENPSRRQGITIPGVFNIDSSPPSSPRSTANDPDRPIVQNHPDHRYVRTKTAPKALETRIASVYGTEINYDGEDEDDIHHEARGRPRYTSKSRSSSPSDSESAYDEHDEEEEEETRGRTRVRSCEVSPLRLPSWEETRTPDRHRPLRLENTGYPLDVQLVAVTQSQPLLAPVPIHPPSRDLAELVDLRMSILSPTSPPEDRVGAPTGIQMGEPRGSSVRKLVDRFEGRG</sequence>
<dbReference type="Proteomes" id="UP001321760">
    <property type="component" value="Unassembled WGS sequence"/>
</dbReference>
<keyword evidence="3" id="KW-1185">Reference proteome</keyword>
<feature type="compositionally biased region" description="Low complexity" evidence="1">
    <location>
        <begin position="268"/>
        <end position="278"/>
    </location>
</feature>
<feature type="region of interest" description="Disordered" evidence="1">
    <location>
        <begin position="120"/>
        <end position="149"/>
    </location>
</feature>
<dbReference type="EMBL" id="MU865946">
    <property type="protein sequence ID" value="KAK4447980.1"/>
    <property type="molecule type" value="Genomic_DNA"/>
</dbReference>
<comment type="caution">
    <text evidence="2">The sequence shown here is derived from an EMBL/GenBank/DDBJ whole genome shotgun (WGS) entry which is preliminary data.</text>
</comment>
<protein>
    <submittedName>
        <fullName evidence="2">Uncharacterized protein</fullName>
    </submittedName>
</protein>